<dbReference type="AlphaFoldDB" id="A0A926NYL7"/>
<dbReference type="Pfam" id="PF00126">
    <property type="entry name" value="HTH_1"/>
    <property type="match status" value="1"/>
</dbReference>
<name>A0A926NYL7_9HYPH</name>
<dbReference type="PANTHER" id="PTHR30579">
    <property type="entry name" value="TRANSCRIPTIONAL REGULATOR"/>
    <property type="match status" value="1"/>
</dbReference>
<organism evidence="6 7">
    <name type="scientific">Roseibium aggregatum</name>
    <dbReference type="NCBI Taxonomy" id="187304"/>
    <lineage>
        <taxon>Bacteria</taxon>
        <taxon>Pseudomonadati</taxon>
        <taxon>Pseudomonadota</taxon>
        <taxon>Alphaproteobacteria</taxon>
        <taxon>Hyphomicrobiales</taxon>
        <taxon>Stappiaceae</taxon>
        <taxon>Roseibium</taxon>
    </lineage>
</organism>
<dbReference type="InterPro" id="IPR050176">
    <property type="entry name" value="LTTR"/>
</dbReference>
<dbReference type="SUPFAM" id="SSF46785">
    <property type="entry name" value="Winged helix' DNA-binding domain"/>
    <property type="match status" value="1"/>
</dbReference>
<comment type="caution">
    <text evidence="6">The sequence shown here is derived from an EMBL/GenBank/DDBJ whole genome shotgun (WGS) entry which is preliminary data.</text>
</comment>
<dbReference type="FunFam" id="1.10.10.10:FF:000001">
    <property type="entry name" value="LysR family transcriptional regulator"/>
    <property type="match status" value="1"/>
</dbReference>
<dbReference type="InterPro" id="IPR000847">
    <property type="entry name" value="LysR_HTH_N"/>
</dbReference>
<dbReference type="Gene3D" id="3.40.190.290">
    <property type="match status" value="1"/>
</dbReference>
<protein>
    <submittedName>
        <fullName evidence="6">LysR family transcriptional regulator</fullName>
    </submittedName>
</protein>
<dbReference type="RefSeq" id="WP_190292511.1">
    <property type="nucleotide sequence ID" value="NZ_JABFCZ010000017.1"/>
</dbReference>
<sequence length="278" mass="30844">MNVEHARTFLAVADTGSFVAAAERLHITQSTVSARIAALETTLGARVFVRNRSGAVLTNSGRRFLGYAGQLVRTLERARQDIGLPKQFRARIVIGARMGLWDGAMIDWFASLARDYPAVSFRAEIGFEPDLMQGLIDGRIDIGLMYTPQRRPNLSVIPFLTERLVMVTSDRDLDMRPEAYIHVDWGPEFDTQFSASFPEFPGPAVTVNIGWLGLQCLEKNGGCGYFPERLVRSRISEGALFVLPDAPVFELPAWVLIREDRNKSLVDAMVDGLRGAVS</sequence>
<accession>A0A926NYL7</accession>
<evidence type="ECO:0000256" key="4">
    <source>
        <dbReference type="ARBA" id="ARBA00023163"/>
    </source>
</evidence>
<dbReference type="EMBL" id="JABFCZ010000017">
    <property type="protein sequence ID" value="MBD1547754.1"/>
    <property type="molecule type" value="Genomic_DNA"/>
</dbReference>
<evidence type="ECO:0000259" key="5">
    <source>
        <dbReference type="PROSITE" id="PS50931"/>
    </source>
</evidence>
<dbReference type="GO" id="GO:0003677">
    <property type="term" value="F:DNA binding"/>
    <property type="evidence" value="ECO:0007669"/>
    <property type="project" value="UniProtKB-KW"/>
</dbReference>
<keyword evidence="2" id="KW-0805">Transcription regulation</keyword>
<dbReference type="Pfam" id="PF03466">
    <property type="entry name" value="LysR_substrate"/>
    <property type="match status" value="1"/>
</dbReference>
<evidence type="ECO:0000256" key="1">
    <source>
        <dbReference type="ARBA" id="ARBA00009437"/>
    </source>
</evidence>
<dbReference type="GO" id="GO:0003700">
    <property type="term" value="F:DNA-binding transcription factor activity"/>
    <property type="evidence" value="ECO:0007669"/>
    <property type="project" value="InterPro"/>
</dbReference>
<dbReference type="Proteomes" id="UP000598467">
    <property type="component" value="Unassembled WGS sequence"/>
</dbReference>
<proteinExistence type="inferred from homology"/>
<keyword evidence="3" id="KW-0238">DNA-binding</keyword>
<dbReference type="InterPro" id="IPR036388">
    <property type="entry name" value="WH-like_DNA-bd_sf"/>
</dbReference>
<comment type="similarity">
    <text evidence="1">Belongs to the LysR transcriptional regulatory family.</text>
</comment>
<dbReference type="PANTHER" id="PTHR30579:SF8">
    <property type="entry name" value="HTH-TYPE TRANSCRIPTIONAL REGULATOR HDFR"/>
    <property type="match status" value="1"/>
</dbReference>
<feature type="domain" description="HTH lysR-type" evidence="5">
    <location>
        <begin position="1"/>
        <end position="58"/>
    </location>
</feature>
<keyword evidence="4" id="KW-0804">Transcription</keyword>
<dbReference type="Gene3D" id="1.10.10.10">
    <property type="entry name" value="Winged helix-like DNA-binding domain superfamily/Winged helix DNA-binding domain"/>
    <property type="match status" value="1"/>
</dbReference>
<dbReference type="PROSITE" id="PS50931">
    <property type="entry name" value="HTH_LYSR"/>
    <property type="match status" value="1"/>
</dbReference>
<reference evidence="6" key="1">
    <citation type="submission" date="2020-05" db="EMBL/GenBank/DDBJ databases">
        <title>Identification of trans-AT polyketide cluster in two marine bacteria, producers of a novel glutaramide-containing polyketide sesbanimide D and analogs.</title>
        <authorList>
            <person name="Kacar D."/>
            <person name="Rodriguez P."/>
            <person name="Canedo L."/>
            <person name="Gonzalez E."/>
            <person name="Galan B."/>
            <person name="De La Calle F."/>
            <person name="Garcia J.L."/>
        </authorList>
    </citation>
    <scope>NUCLEOTIDE SEQUENCE</scope>
    <source>
        <strain evidence="6">PHM038</strain>
    </source>
</reference>
<dbReference type="PRINTS" id="PR00039">
    <property type="entry name" value="HTHLYSR"/>
</dbReference>
<gene>
    <name evidence="6" type="ORF">HK439_15915</name>
</gene>
<dbReference type="SUPFAM" id="SSF53850">
    <property type="entry name" value="Periplasmic binding protein-like II"/>
    <property type="match status" value="1"/>
</dbReference>
<dbReference type="InterPro" id="IPR036390">
    <property type="entry name" value="WH_DNA-bd_sf"/>
</dbReference>
<evidence type="ECO:0000313" key="7">
    <source>
        <dbReference type="Proteomes" id="UP000598467"/>
    </source>
</evidence>
<dbReference type="CDD" id="cd05466">
    <property type="entry name" value="PBP2_LTTR_substrate"/>
    <property type="match status" value="1"/>
</dbReference>
<evidence type="ECO:0000256" key="3">
    <source>
        <dbReference type="ARBA" id="ARBA00023125"/>
    </source>
</evidence>
<dbReference type="InterPro" id="IPR005119">
    <property type="entry name" value="LysR_subst-bd"/>
</dbReference>
<evidence type="ECO:0000313" key="6">
    <source>
        <dbReference type="EMBL" id="MBD1547754.1"/>
    </source>
</evidence>
<evidence type="ECO:0000256" key="2">
    <source>
        <dbReference type="ARBA" id="ARBA00023015"/>
    </source>
</evidence>